<organism evidence="12 13">
    <name type="scientific">Escallonia rubra</name>
    <dbReference type="NCBI Taxonomy" id="112253"/>
    <lineage>
        <taxon>Eukaryota</taxon>
        <taxon>Viridiplantae</taxon>
        <taxon>Streptophyta</taxon>
        <taxon>Embryophyta</taxon>
        <taxon>Tracheophyta</taxon>
        <taxon>Spermatophyta</taxon>
        <taxon>Magnoliopsida</taxon>
        <taxon>eudicotyledons</taxon>
        <taxon>Gunneridae</taxon>
        <taxon>Pentapetalae</taxon>
        <taxon>asterids</taxon>
        <taxon>campanulids</taxon>
        <taxon>Escalloniales</taxon>
        <taxon>Escalloniaceae</taxon>
        <taxon>Escallonia</taxon>
    </lineage>
</organism>
<feature type="transmembrane region" description="Helical" evidence="11">
    <location>
        <begin position="6"/>
        <end position="26"/>
    </location>
</feature>
<keyword evidence="8 10" id="KW-0408">Iron</keyword>
<evidence type="ECO:0000256" key="7">
    <source>
        <dbReference type="ARBA" id="ARBA00023002"/>
    </source>
</evidence>
<dbReference type="Pfam" id="PF00067">
    <property type="entry name" value="p450"/>
    <property type="match status" value="4"/>
</dbReference>
<dbReference type="Proteomes" id="UP001187471">
    <property type="component" value="Unassembled WGS sequence"/>
</dbReference>
<dbReference type="SUPFAM" id="SSF48264">
    <property type="entry name" value="Cytochrome P450"/>
    <property type="match status" value="3"/>
</dbReference>
<feature type="transmembrane region" description="Helical" evidence="11">
    <location>
        <begin position="428"/>
        <end position="447"/>
    </location>
</feature>
<dbReference type="GO" id="GO:0020037">
    <property type="term" value="F:heme binding"/>
    <property type="evidence" value="ECO:0007669"/>
    <property type="project" value="InterPro"/>
</dbReference>
<evidence type="ECO:0000256" key="10">
    <source>
        <dbReference type="PIRSR" id="PIRSR602401-1"/>
    </source>
</evidence>
<evidence type="ECO:0000256" key="5">
    <source>
        <dbReference type="ARBA" id="ARBA00022723"/>
    </source>
</evidence>
<protein>
    <recommendedName>
        <fullName evidence="14">Cytochrome P450</fullName>
    </recommendedName>
</protein>
<reference evidence="12" key="1">
    <citation type="submission" date="2022-12" db="EMBL/GenBank/DDBJ databases">
        <title>Draft genome assemblies for two species of Escallonia (Escalloniales).</title>
        <authorList>
            <person name="Chanderbali A."/>
            <person name="Dervinis C."/>
            <person name="Anghel I."/>
            <person name="Soltis D."/>
            <person name="Soltis P."/>
            <person name="Zapata F."/>
        </authorList>
    </citation>
    <scope>NUCLEOTIDE SEQUENCE</scope>
    <source>
        <strain evidence="12">UCBG92.1500</strain>
        <tissue evidence="12">Leaf</tissue>
    </source>
</reference>
<dbReference type="GO" id="GO:0016020">
    <property type="term" value="C:membrane"/>
    <property type="evidence" value="ECO:0007669"/>
    <property type="project" value="UniProtKB-SubCell"/>
</dbReference>
<evidence type="ECO:0000256" key="2">
    <source>
        <dbReference type="ARBA" id="ARBA00004167"/>
    </source>
</evidence>
<dbReference type="GO" id="GO:0005506">
    <property type="term" value="F:iron ion binding"/>
    <property type="evidence" value="ECO:0007669"/>
    <property type="project" value="InterPro"/>
</dbReference>
<evidence type="ECO:0000256" key="6">
    <source>
        <dbReference type="ARBA" id="ARBA00022989"/>
    </source>
</evidence>
<dbReference type="PROSITE" id="PS00086">
    <property type="entry name" value="CYTOCHROME_P450"/>
    <property type="match status" value="1"/>
</dbReference>
<comment type="caution">
    <text evidence="12">The sequence shown here is derived from an EMBL/GenBank/DDBJ whole genome shotgun (WGS) entry which is preliminary data.</text>
</comment>
<dbReference type="Gene3D" id="1.10.630.10">
    <property type="entry name" value="Cytochrome P450"/>
    <property type="match status" value="3"/>
</dbReference>
<evidence type="ECO:0008006" key="14">
    <source>
        <dbReference type="Google" id="ProtNLM"/>
    </source>
</evidence>
<dbReference type="PANTHER" id="PTHR24286">
    <property type="entry name" value="CYTOCHROME P450 26"/>
    <property type="match status" value="1"/>
</dbReference>
<feature type="binding site" description="axial binding residue" evidence="10">
    <location>
        <position position="392"/>
    </location>
    <ligand>
        <name>heme</name>
        <dbReference type="ChEBI" id="CHEBI:30413"/>
    </ligand>
    <ligandPart>
        <name>Fe</name>
        <dbReference type="ChEBI" id="CHEBI:18248"/>
    </ligandPart>
</feature>
<keyword evidence="9 11" id="KW-0472">Membrane</keyword>
<name>A0AA88RZC5_9ASTE</name>
<keyword evidence="6 11" id="KW-1133">Transmembrane helix</keyword>
<accession>A0AA88RZC5</accession>
<dbReference type="InterPro" id="IPR017972">
    <property type="entry name" value="Cyt_P450_CS"/>
</dbReference>
<dbReference type="PANTHER" id="PTHR24286:SF209">
    <property type="entry name" value="BETA-AMYRIN 28-OXIDASE-LIKE"/>
    <property type="match status" value="1"/>
</dbReference>
<dbReference type="FunFam" id="1.10.630.10:FF:000022">
    <property type="entry name" value="Taxadiene 5-alpha hydroxylase"/>
    <property type="match status" value="2"/>
</dbReference>
<sequence length="1404" mass="158184">MTLSPSILIASLSSFLLLLIVFRLIIRNRTKLTTKKHLNLPPGSFGWPLLGESLAFLRASRDGAPERFLRERVAKHGSPQVFKTSLLGERVAVLCGPAGNKFLFGNENKLVAIWWPSSVQKLFGKCLITSIGKEEVKVYPTVKLYTFELACRLFMSLEDPMHIEKLAFQFNIFLKGVIEIPLYFPGSRFYSAMRAAAAIRKQLAAIIKHRRVALEQKTVSPSQDLLSHLLVSSDENGRFLTEAEIVNNILTLLFGGHDTSSSAITLIMKNLAELPEVYEKVFREQMDIAASKQPGELLQWDDIQKMKYSRNVVSEVMRLTPPVSGSFREALVDFTYAGYTIPKGWKLFWNANATHGDANLYPNSALFDASRFEGEGPAPFSYVPYGGGPRMCLGKEFARLETLVFMHNLVKRFKWEILIPAMTLSPSILITSLSSFLFLLIVFRLIIRNRTKPTTRKHLNLPPGSFGWPLLGESLAFLRASRDGAPERFLRERVAKHGSPQVFKTSLLGERVAVLCGPAGNKFLFGNENKLVAVWWPSSVRKLFGKCLITSIGEEGKAMRKMLLTFLGPDALNRLYISAMDAVTQQHISTHWQGKEEVKVYPTMKLYTFELACRLFMSLEDPKHIEKLAFQFNIFLKGVIEIPLYFPGTRFYSAMRAAAAIRKQLAAIIKQRRVALEQKTVSPSQDLLSHLLASSDENGRFLTEAEIINNILMLLFAGHDTSSSAITLIMKNLAELPEVYEKVFREQMDIAASKQPGELLQWDDIQKMKYSWNVVSEVMRLTPPVSGAFREALVDFTYAGYTIPKGWKFVISFACPRGKLTMMFCNQLYWNANATHGDANLYPNTTVFDASRFEGEGPAPFSYVPYGGGPRMCLGKEFARLEMLVFLHNLVKRFKWESLIPGEEFVYDPMPTPVKGFPHKLTMAITWLIASLIAIAIAIPLLTLIITVFHFKTSTKNLPPGSFGWPIIGETMAFHQAGLDGTPEAFVTERASRHGCAQVFKTSVLCERVAVLCGPAGNRFLFGNENKLVQVWWPSSARKLFGSCLLNAVGSEAKKVRKMLLSFLGPDVLTRLYIDTMDVATQQHIKAHWQGKEEVKVYQTIKLYTFELACRLFMSLEDPKHVSQLANQFYIFLKGAIQIPFNVPGTRLYRANKAAVAIRKQLGIIVKQRRVALEQKTASPSQDLLSHLLVSSDENGGFLSETEIVDNILMLLFAGHDTSSVAITLLMKNLGQFPQVYEKVLREQMDIASSKETGELLQWEDIQKMRYSWNVVSEVLRQSPPVSGAFREALVDFTYAGYTIPRGWKLYWSASSTQMDNDLYPNATNFDASRFEGEGPSRFAYVPFGGGPRTCVGKEFARLEILIFLHNVVKRFKWDLLVPDEKIIYDPMPAPEKGLPILLQPHKF</sequence>
<gene>
    <name evidence="12" type="ORF">RJ640_013205</name>
</gene>
<dbReference type="InterPro" id="IPR036396">
    <property type="entry name" value="Cyt_P450_sf"/>
</dbReference>
<keyword evidence="10" id="KW-0349">Heme</keyword>
<comment type="subcellular location">
    <subcellularLocation>
        <location evidence="2">Membrane</location>
        <topology evidence="2">Single-pass membrane protein</topology>
    </subcellularLocation>
</comment>
<evidence type="ECO:0000256" key="1">
    <source>
        <dbReference type="ARBA" id="ARBA00001971"/>
    </source>
</evidence>
<dbReference type="InterPro" id="IPR002401">
    <property type="entry name" value="Cyt_P450_E_grp-I"/>
</dbReference>
<evidence type="ECO:0000256" key="9">
    <source>
        <dbReference type="ARBA" id="ARBA00023136"/>
    </source>
</evidence>
<dbReference type="GO" id="GO:0004497">
    <property type="term" value="F:monooxygenase activity"/>
    <property type="evidence" value="ECO:0007669"/>
    <property type="project" value="InterPro"/>
</dbReference>
<evidence type="ECO:0000256" key="11">
    <source>
        <dbReference type="SAM" id="Phobius"/>
    </source>
</evidence>
<comment type="similarity">
    <text evidence="3">Belongs to the cytochrome P450 family.</text>
</comment>
<dbReference type="GO" id="GO:0016125">
    <property type="term" value="P:sterol metabolic process"/>
    <property type="evidence" value="ECO:0007669"/>
    <property type="project" value="TreeGrafter"/>
</dbReference>
<keyword evidence="5 10" id="KW-0479">Metal-binding</keyword>
<dbReference type="GO" id="GO:0016705">
    <property type="term" value="F:oxidoreductase activity, acting on paired donors, with incorporation or reduction of molecular oxygen"/>
    <property type="evidence" value="ECO:0007669"/>
    <property type="project" value="InterPro"/>
</dbReference>
<dbReference type="PRINTS" id="PR00385">
    <property type="entry name" value="P450"/>
</dbReference>
<keyword evidence="4 11" id="KW-0812">Transmembrane</keyword>
<comment type="cofactor">
    <cofactor evidence="1 10">
        <name>heme</name>
        <dbReference type="ChEBI" id="CHEBI:30413"/>
    </cofactor>
</comment>
<feature type="transmembrane region" description="Helical" evidence="11">
    <location>
        <begin position="925"/>
        <end position="951"/>
    </location>
</feature>
<dbReference type="EMBL" id="JAVXUO010000396">
    <property type="protein sequence ID" value="KAK2992585.1"/>
    <property type="molecule type" value="Genomic_DNA"/>
</dbReference>
<dbReference type="CDD" id="cd11043">
    <property type="entry name" value="CYP90-like"/>
    <property type="match status" value="3"/>
</dbReference>
<keyword evidence="13" id="KW-1185">Reference proteome</keyword>
<dbReference type="InterPro" id="IPR001128">
    <property type="entry name" value="Cyt_P450"/>
</dbReference>
<evidence type="ECO:0000256" key="3">
    <source>
        <dbReference type="ARBA" id="ARBA00010617"/>
    </source>
</evidence>
<keyword evidence="7" id="KW-0560">Oxidoreductase</keyword>
<evidence type="ECO:0000313" key="13">
    <source>
        <dbReference type="Proteomes" id="UP001187471"/>
    </source>
</evidence>
<evidence type="ECO:0000256" key="8">
    <source>
        <dbReference type="ARBA" id="ARBA00023004"/>
    </source>
</evidence>
<evidence type="ECO:0000256" key="4">
    <source>
        <dbReference type="ARBA" id="ARBA00022692"/>
    </source>
</evidence>
<proteinExistence type="inferred from homology"/>
<dbReference type="PRINTS" id="PR00463">
    <property type="entry name" value="EP450I"/>
</dbReference>
<evidence type="ECO:0000313" key="12">
    <source>
        <dbReference type="EMBL" id="KAK2992585.1"/>
    </source>
</evidence>